<sequence length="168" mass="18985">MIFITVGTQLPFDRLLETFAEWHDSRGYEGEVVAQVGESSEFTHPDMNVFKTLSSDEYYKWFCQAQGIFSHAGMGSILSCLDHGKRGVFLPRQYALAEHRNDHQLDTAKAFTGRFPILSFCSDKQAFFTALDELINPNAAYQLPGQESQDNELGRHIAEHLGIKGRKP</sequence>
<protein>
    <submittedName>
        <fullName evidence="2">Glycosyl transferase family 28</fullName>
    </submittedName>
</protein>
<name>A0A7Y3TYQ6_9GAMM</name>
<dbReference type="Gene3D" id="3.40.50.2000">
    <property type="entry name" value="Glycogen Phosphorylase B"/>
    <property type="match status" value="1"/>
</dbReference>
<evidence type="ECO:0000313" key="3">
    <source>
        <dbReference type="Proteomes" id="UP000588806"/>
    </source>
</evidence>
<evidence type="ECO:0000313" key="2">
    <source>
        <dbReference type="EMBL" id="NOG32711.1"/>
    </source>
</evidence>
<dbReference type="AlphaFoldDB" id="A0A7Y3TYQ6"/>
<dbReference type="InterPro" id="IPR007235">
    <property type="entry name" value="Glyco_trans_28_C"/>
</dbReference>
<comment type="caution">
    <text evidence="2">The sequence shown here is derived from an EMBL/GenBank/DDBJ whole genome shotgun (WGS) entry which is preliminary data.</text>
</comment>
<evidence type="ECO:0000259" key="1">
    <source>
        <dbReference type="Pfam" id="PF04101"/>
    </source>
</evidence>
<dbReference type="Pfam" id="PF04101">
    <property type="entry name" value="Glyco_tran_28_C"/>
    <property type="match status" value="1"/>
</dbReference>
<dbReference type="GO" id="GO:0016758">
    <property type="term" value="F:hexosyltransferase activity"/>
    <property type="evidence" value="ECO:0007669"/>
    <property type="project" value="InterPro"/>
</dbReference>
<gene>
    <name evidence="2" type="ORF">HLB35_14835</name>
</gene>
<dbReference type="EMBL" id="JABFHI010000008">
    <property type="protein sequence ID" value="NOG32711.1"/>
    <property type="molecule type" value="Genomic_DNA"/>
</dbReference>
<dbReference type="Proteomes" id="UP000588806">
    <property type="component" value="Unassembled WGS sequence"/>
</dbReference>
<reference evidence="2 3" key="1">
    <citation type="submission" date="2020-05" db="EMBL/GenBank/DDBJ databases">
        <authorList>
            <person name="Ruan W."/>
            <person name="Jeon C.O."/>
            <person name="Chun B.H."/>
        </authorList>
    </citation>
    <scope>NUCLEOTIDE SEQUENCE [LARGE SCALE GENOMIC DNA]</scope>
    <source>
        <strain evidence="2 3">TBZ9</strain>
    </source>
</reference>
<keyword evidence="2" id="KW-0808">Transferase</keyword>
<organism evidence="2 3">
    <name type="scientific">Vreelandella azerica</name>
    <dbReference type="NCBI Taxonomy" id="2732867"/>
    <lineage>
        <taxon>Bacteria</taxon>
        <taxon>Pseudomonadati</taxon>
        <taxon>Pseudomonadota</taxon>
        <taxon>Gammaproteobacteria</taxon>
        <taxon>Oceanospirillales</taxon>
        <taxon>Halomonadaceae</taxon>
        <taxon>Vreelandella</taxon>
    </lineage>
</organism>
<keyword evidence="3" id="KW-1185">Reference proteome</keyword>
<proteinExistence type="predicted"/>
<accession>A0A7Y3TYQ6</accession>
<feature type="domain" description="Glycosyl transferase family 28 C-terminal" evidence="1">
    <location>
        <begin position="1"/>
        <end position="139"/>
    </location>
</feature>
<reference evidence="2 3" key="2">
    <citation type="submission" date="2020-06" db="EMBL/GenBank/DDBJ databases">
        <title>Halomonas songnenensis sp. nov., a moderately halophilic bacterium isolated from saline and alkaline soils.</title>
        <authorList>
            <person name="Jiang J."/>
            <person name="Pan Y."/>
        </authorList>
    </citation>
    <scope>NUCLEOTIDE SEQUENCE [LARGE SCALE GENOMIC DNA]</scope>
    <source>
        <strain evidence="2 3">TBZ9</strain>
    </source>
</reference>